<dbReference type="Pfam" id="PF00155">
    <property type="entry name" value="Aminotran_1_2"/>
    <property type="match status" value="1"/>
</dbReference>
<dbReference type="InterPro" id="IPR004839">
    <property type="entry name" value="Aminotransferase_I/II_large"/>
</dbReference>
<protein>
    <recommendedName>
        <fullName evidence="5">Aminotransferase class I/classII large domain-containing protein</fullName>
    </recommendedName>
</protein>
<dbReference type="InterPro" id="IPR015422">
    <property type="entry name" value="PyrdxlP-dep_Trfase_small"/>
</dbReference>
<evidence type="ECO:0000256" key="2">
    <source>
        <dbReference type="ARBA" id="ARBA00022576"/>
    </source>
</evidence>
<keyword evidence="2" id="KW-0032">Aminotransferase</keyword>
<sequence>KVTGARFEVLRLVRSELLEVAGYEPVEPSDLLAERLGIAPEQVIKLDGNESPYGPSPEAVQALAGFGRYHIYPDPEQRKVRRALADYLGVGEEQIVAGAGSDELIDLLLRAVISPGEGVINCTPTFGMYAFSTAVCGGRVIEVPRREDFSLDLPGIKSAAGQAKVIFVASPNNPSGNLMSGRELDALLGSDLLVVVDEAYGEFAGESVAPLVPQRGNLVVLRTFSKWAGLAGLRAGYGVFPAPLAALLMRIKPPYNLNVAAQAALLASLEDRGRLMEGVRATVE</sequence>
<evidence type="ECO:0000256" key="1">
    <source>
        <dbReference type="ARBA" id="ARBA00001933"/>
    </source>
</evidence>
<feature type="non-terminal residue" evidence="6">
    <location>
        <position position="284"/>
    </location>
</feature>
<dbReference type="AlphaFoldDB" id="X0T745"/>
<dbReference type="GO" id="GO:0030170">
    <property type="term" value="F:pyridoxal phosphate binding"/>
    <property type="evidence" value="ECO:0007669"/>
    <property type="project" value="InterPro"/>
</dbReference>
<name>X0T745_9ZZZZ</name>
<comment type="caution">
    <text evidence="6">The sequence shown here is derived from an EMBL/GenBank/DDBJ whole genome shotgun (WGS) entry which is preliminary data.</text>
</comment>
<keyword evidence="3" id="KW-0808">Transferase</keyword>
<accession>X0T745</accession>
<evidence type="ECO:0000313" key="6">
    <source>
        <dbReference type="EMBL" id="GAF89328.1"/>
    </source>
</evidence>
<evidence type="ECO:0000256" key="4">
    <source>
        <dbReference type="ARBA" id="ARBA00022898"/>
    </source>
</evidence>
<proteinExistence type="predicted"/>
<comment type="cofactor">
    <cofactor evidence="1">
        <name>pyridoxal 5'-phosphate</name>
        <dbReference type="ChEBI" id="CHEBI:597326"/>
    </cofactor>
</comment>
<evidence type="ECO:0000259" key="5">
    <source>
        <dbReference type="Pfam" id="PF00155"/>
    </source>
</evidence>
<feature type="non-terminal residue" evidence="6">
    <location>
        <position position="1"/>
    </location>
</feature>
<dbReference type="GO" id="GO:0008483">
    <property type="term" value="F:transaminase activity"/>
    <property type="evidence" value="ECO:0007669"/>
    <property type="project" value="UniProtKB-KW"/>
</dbReference>
<reference evidence="6" key="1">
    <citation type="journal article" date="2014" name="Front. Microbiol.">
        <title>High frequency of phylogenetically diverse reductive dehalogenase-homologous genes in deep subseafloor sedimentary metagenomes.</title>
        <authorList>
            <person name="Kawai M."/>
            <person name="Futagami T."/>
            <person name="Toyoda A."/>
            <person name="Takaki Y."/>
            <person name="Nishi S."/>
            <person name="Hori S."/>
            <person name="Arai W."/>
            <person name="Tsubouchi T."/>
            <person name="Morono Y."/>
            <person name="Uchiyama I."/>
            <person name="Ito T."/>
            <person name="Fujiyama A."/>
            <person name="Inagaki F."/>
            <person name="Takami H."/>
        </authorList>
    </citation>
    <scope>NUCLEOTIDE SEQUENCE</scope>
    <source>
        <strain evidence="6">Expedition CK06-06</strain>
    </source>
</reference>
<dbReference type="SUPFAM" id="SSF53383">
    <property type="entry name" value="PLP-dependent transferases"/>
    <property type="match status" value="1"/>
</dbReference>
<dbReference type="InterPro" id="IPR015424">
    <property type="entry name" value="PyrdxlP-dep_Trfase"/>
</dbReference>
<organism evidence="6">
    <name type="scientific">marine sediment metagenome</name>
    <dbReference type="NCBI Taxonomy" id="412755"/>
    <lineage>
        <taxon>unclassified sequences</taxon>
        <taxon>metagenomes</taxon>
        <taxon>ecological metagenomes</taxon>
    </lineage>
</organism>
<evidence type="ECO:0000256" key="3">
    <source>
        <dbReference type="ARBA" id="ARBA00022679"/>
    </source>
</evidence>
<dbReference type="InterPro" id="IPR015421">
    <property type="entry name" value="PyrdxlP-dep_Trfase_major"/>
</dbReference>
<dbReference type="Gene3D" id="3.40.640.10">
    <property type="entry name" value="Type I PLP-dependent aspartate aminotransferase-like (Major domain)"/>
    <property type="match status" value="1"/>
</dbReference>
<dbReference type="PANTHER" id="PTHR42885:SF2">
    <property type="entry name" value="HISTIDINOL-PHOSPHATE AMINOTRANSFERASE"/>
    <property type="match status" value="1"/>
</dbReference>
<feature type="domain" description="Aminotransferase class I/classII large" evidence="5">
    <location>
        <begin position="42"/>
        <end position="275"/>
    </location>
</feature>
<dbReference type="EMBL" id="BARS01015337">
    <property type="protein sequence ID" value="GAF89328.1"/>
    <property type="molecule type" value="Genomic_DNA"/>
</dbReference>
<gene>
    <name evidence="6" type="ORF">S01H1_25396</name>
</gene>
<dbReference type="PANTHER" id="PTHR42885">
    <property type="entry name" value="HISTIDINOL-PHOSPHATE AMINOTRANSFERASE-RELATED"/>
    <property type="match status" value="1"/>
</dbReference>
<dbReference type="Gene3D" id="3.90.1150.10">
    <property type="entry name" value="Aspartate Aminotransferase, domain 1"/>
    <property type="match status" value="1"/>
</dbReference>
<keyword evidence="4" id="KW-0663">Pyridoxal phosphate</keyword>
<dbReference type="CDD" id="cd00609">
    <property type="entry name" value="AAT_like"/>
    <property type="match status" value="1"/>
</dbReference>